<comment type="caution">
    <text evidence="3">The sequence shown here is derived from an EMBL/GenBank/DDBJ whole genome shotgun (WGS) entry which is preliminary data.</text>
</comment>
<keyword evidence="4" id="KW-1185">Reference proteome</keyword>
<keyword evidence="2" id="KW-1133">Transmembrane helix</keyword>
<dbReference type="Proteomes" id="UP000322634">
    <property type="component" value="Unassembled WGS sequence"/>
</dbReference>
<feature type="region of interest" description="Disordered" evidence="1">
    <location>
        <begin position="20"/>
        <end position="71"/>
    </location>
</feature>
<dbReference type="AlphaFoldDB" id="A0A5D0TY69"/>
<dbReference type="EMBL" id="VSFF01000012">
    <property type="protein sequence ID" value="TYC10295.1"/>
    <property type="molecule type" value="Genomic_DNA"/>
</dbReference>
<dbReference type="OrthoDB" id="4563217at2"/>
<dbReference type="InterPro" id="IPR051082">
    <property type="entry name" value="Pentapeptide-BTB/POZ_domain"/>
</dbReference>
<protein>
    <submittedName>
        <fullName evidence="3">Pentapeptide repeat-containing protein</fullName>
    </submittedName>
</protein>
<reference evidence="3 4" key="1">
    <citation type="submission" date="2019-08" db="EMBL/GenBank/DDBJ databases">
        <title>Actinomadura sp. nov. CYP1-5 isolated from mountain soil.</title>
        <authorList>
            <person name="Songsumanus A."/>
            <person name="Kuncharoen N."/>
            <person name="Kudo T."/>
            <person name="Yuki M."/>
            <person name="Igarashi Y."/>
            <person name="Tanasupawat S."/>
        </authorList>
    </citation>
    <scope>NUCLEOTIDE SEQUENCE [LARGE SCALE GENOMIC DNA]</scope>
    <source>
        <strain evidence="3 4">GKU157</strain>
    </source>
</reference>
<name>A0A5D0TY69_9ACTN</name>
<dbReference type="InterPro" id="IPR001646">
    <property type="entry name" value="5peptide_repeat"/>
</dbReference>
<evidence type="ECO:0000313" key="3">
    <source>
        <dbReference type="EMBL" id="TYC10295.1"/>
    </source>
</evidence>
<dbReference type="SUPFAM" id="SSF141571">
    <property type="entry name" value="Pentapeptide repeat-like"/>
    <property type="match status" value="1"/>
</dbReference>
<dbReference type="Pfam" id="PF00805">
    <property type="entry name" value="Pentapeptide"/>
    <property type="match status" value="1"/>
</dbReference>
<proteinExistence type="predicted"/>
<organism evidence="3 4">
    <name type="scientific">Actinomadura syzygii</name>
    <dbReference type="NCBI Taxonomy" id="1427538"/>
    <lineage>
        <taxon>Bacteria</taxon>
        <taxon>Bacillati</taxon>
        <taxon>Actinomycetota</taxon>
        <taxon>Actinomycetes</taxon>
        <taxon>Streptosporangiales</taxon>
        <taxon>Thermomonosporaceae</taxon>
        <taxon>Actinomadura</taxon>
    </lineage>
</organism>
<dbReference type="PANTHER" id="PTHR14136:SF17">
    <property type="entry name" value="BTB_POZ DOMAIN-CONTAINING PROTEIN KCTD9"/>
    <property type="match status" value="1"/>
</dbReference>
<keyword evidence="2" id="KW-0812">Transmembrane</keyword>
<dbReference type="PANTHER" id="PTHR14136">
    <property type="entry name" value="BTB_POZ DOMAIN-CONTAINING PROTEIN KCTD9"/>
    <property type="match status" value="1"/>
</dbReference>
<sequence length="321" mass="34375">MAGGGRAAAAGSPHMMAWSALTVPKVSDPAESGTPPNEPVDPADAEGASPPLATGRGRRRARITEPTQQELDALPVEQRLELLSRRRAGRHQTLNSIGILFGVVFTLAGLVATWLTLHNAEQGQITDRYNKATEQLSSSDPAVRLSAIYALRRLLDDSARDRRGIIRTLAGYVRLHAQDRATGPNTNKSDLAVDVRAALGVIPVRRPHFTTCWRGGCNYEADLSNISFRGKSLVELDLGGTNLGGADLRSVDLSFASLVHARLEGAKLEGAKLSDTRLTGATLRGATWSRTTQWPASVGGATGMRTRSAERKKGIYVVTLP</sequence>
<accession>A0A5D0TY69</accession>
<evidence type="ECO:0000256" key="1">
    <source>
        <dbReference type="SAM" id="MobiDB-lite"/>
    </source>
</evidence>
<evidence type="ECO:0000313" key="4">
    <source>
        <dbReference type="Proteomes" id="UP000322634"/>
    </source>
</evidence>
<gene>
    <name evidence="3" type="ORF">FXF65_30690</name>
</gene>
<feature type="transmembrane region" description="Helical" evidence="2">
    <location>
        <begin position="94"/>
        <end position="117"/>
    </location>
</feature>
<dbReference type="Gene3D" id="2.160.20.80">
    <property type="entry name" value="E3 ubiquitin-protein ligase SopA"/>
    <property type="match status" value="1"/>
</dbReference>
<evidence type="ECO:0000256" key="2">
    <source>
        <dbReference type="SAM" id="Phobius"/>
    </source>
</evidence>
<keyword evidence="2" id="KW-0472">Membrane</keyword>